<organism evidence="3 4">
    <name type="scientific">Rhodotorula taiwanensis</name>
    <dbReference type="NCBI Taxonomy" id="741276"/>
    <lineage>
        <taxon>Eukaryota</taxon>
        <taxon>Fungi</taxon>
        <taxon>Dikarya</taxon>
        <taxon>Basidiomycota</taxon>
        <taxon>Pucciniomycotina</taxon>
        <taxon>Microbotryomycetes</taxon>
        <taxon>Sporidiobolales</taxon>
        <taxon>Sporidiobolaceae</taxon>
        <taxon>Rhodotorula</taxon>
    </lineage>
</organism>
<evidence type="ECO:0008006" key="5">
    <source>
        <dbReference type="Google" id="ProtNLM"/>
    </source>
</evidence>
<sequence>MAILLPSALVALLSDLVSSTGDGAPHTAIVSAPAHNGHAVVVAHSTPTSSPWPPVSPAPEEADDDARASMYAALAGGAYDQHRTTATDEPLLLDSEHGRIAVVGLGAFLLVLVGTEVAPWKVLDKKIRAAADQLREPLERVAV</sequence>
<feature type="signal peptide" evidence="2">
    <location>
        <begin position="1"/>
        <end position="19"/>
    </location>
</feature>
<evidence type="ECO:0000256" key="2">
    <source>
        <dbReference type="SAM" id="SignalP"/>
    </source>
</evidence>
<name>A0A2S5BJ38_9BASI</name>
<feature type="chain" id="PRO_5015689127" description="Transcriptional regulator" evidence="2">
    <location>
        <begin position="20"/>
        <end position="143"/>
    </location>
</feature>
<evidence type="ECO:0000313" key="3">
    <source>
        <dbReference type="EMBL" id="POY76776.1"/>
    </source>
</evidence>
<protein>
    <recommendedName>
        <fullName evidence="5">Transcriptional regulator</fullName>
    </recommendedName>
</protein>
<dbReference type="Proteomes" id="UP000237144">
    <property type="component" value="Unassembled WGS sequence"/>
</dbReference>
<reference evidence="3 4" key="1">
    <citation type="journal article" date="2018" name="Front. Microbiol.">
        <title>Prospects for Fungal Bioremediation of Acidic Radioactive Waste Sites: Characterization and Genome Sequence of Rhodotorula taiwanensis MD1149.</title>
        <authorList>
            <person name="Tkavc R."/>
            <person name="Matrosova V.Y."/>
            <person name="Grichenko O.E."/>
            <person name="Gostincar C."/>
            <person name="Volpe R.P."/>
            <person name="Klimenkova P."/>
            <person name="Gaidamakova E.K."/>
            <person name="Zhou C.E."/>
            <person name="Stewart B.J."/>
            <person name="Lyman M.G."/>
            <person name="Malfatti S.A."/>
            <person name="Rubinfeld B."/>
            <person name="Courtot M."/>
            <person name="Singh J."/>
            <person name="Dalgard C.L."/>
            <person name="Hamilton T."/>
            <person name="Frey K.G."/>
            <person name="Gunde-Cimerman N."/>
            <person name="Dugan L."/>
            <person name="Daly M.J."/>
        </authorList>
    </citation>
    <scope>NUCLEOTIDE SEQUENCE [LARGE SCALE GENOMIC DNA]</scope>
    <source>
        <strain evidence="3 4">MD1149</strain>
    </source>
</reference>
<dbReference type="OrthoDB" id="2524635at2759"/>
<dbReference type="Gene3D" id="3.30.450.30">
    <property type="entry name" value="Dynein light chain 2a, cytoplasmic"/>
    <property type="match status" value="1"/>
</dbReference>
<dbReference type="AlphaFoldDB" id="A0A2S5BJ38"/>
<keyword evidence="4" id="KW-1185">Reference proteome</keyword>
<keyword evidence="2" id="KW-0732">Signal</keyword>
<evidence type="ECO:0000256" key="1">
    <source>
        <dbReference type="SAM" id="MobiDB-lite"/>
    </source>
</evidence>
<feature type="region of interest" description="Disordered" evidence="1">
    <location>
        <begin position="44"/>
        <end position="64"/>
    </location>
</feature>
<accession>A0A2S5BJ38</accession>
<proteinExistence type="predicted"/>
<dbReference type="EMBL" id="PJQD01000001">
    <property type="protein sequence ID" value="POY76776.1"/>
    <property type="molecule type" value="Genomic_DNA"/>
</dbReference>
<comment type="caution">
    <text evidence="3">The sequence shown here is derived from an EMBL/GenBank/DDBJ whole genome shotgun (WGS) entry which is preliminary data.</text>
</comment>
<evidence type="ECO:0000313" key="4">
    <source>
        <dbReference type="Proteomes" id="UP000237144"/>
    </source>
</evidence>
<gene>
    <name evidence="3" type="ORF">BMF94_0025</name>
</gene>